<dbReference type="InterPro" id="IPR009057">
    <property type="entry name" value="Homeodomain-like_sf"/>
</dbReference>
<dbReference type="InterPro" id="IPR036388">
    <property type="entry name" value="WH-like_DNA-bd_sf"/>
</dbReference>
<dbReference type="OrthoDB" id="8582409at2"/>
<sequence>MDSATEQKQGILARIRWKSGYMNPALRRIADRVLKEPDNIKSISIKDLATQCDVSESTVTRFVREIEVSSFQHFKILIAEELSQGSSNGIPRLADRHVYEDITEEDDTASVLTKVTARYAMTIADTCSGLPAAELERAVAAIEAADSLSFFAMGASLICVENALLRFMRVGKSCQFFRDLGIRQISISTLGPKSLAIGISNSGRTISTVDSLKEAKAQGATTLCITSFPDSPIVRHADICLFTPTVTGVVGPAEYHESMVSKIAQLQVIDVLYSLYAVRNFGSAIAGLEKTSDVTSLTRY</sequence>
<keyword evidence="2" id="KW-0238">DNA-binding</keyword>
<dbReference type="GO" id="GO:0097367">
    <property type="term" value="F:carbohydrate derivative binding"/>
    <property type="evidence" value="ECO:0007669"/>
    <property type="project" value="InterPro"/>
</dbReference>
<dbReference type="Pfam" id="PF01418">
    <property type="entry name" value="HTH_6"/>
    <property type="match status" value="1"/>
</dbReference>
<dbReference type="InterPro" id="IPR047640">
    <property type="entry name" value="RpiR-like"/>
</dbReference>
<dbReference type="AlphaFoldDB" id="A0A1H8MVH0"/>
<dbReference type="RefSeq" id="WP_091303497.1">
    <property type="nucleotide sequence ID" value="NZ_FOCE01000015.1"/>
</dbReference>
<evidence type="ECO:0000256" key="2">
    <source>
        <dbReference type="ARBA" id="ARBA00023125"/>
    </source>
</evidence>
<organism evidence="6 7">
    <name type="scientific">Gemmobacter aquatilis</name>
    <dbReference type="NCBI Taxonomy" id="933059"/>
    <lineage>
        <taxon>Bacteria</taxon>
        <taxon>Pseudomonadati</taxon>
        <taxon>Pseudomonadota</taxon>
        <taxon>Alphaproteobacteria</taxon>
        <taxon>Rhodobacterales</taxon>
        <taxon>Paracoccaceae</taxon>
        <taxon>Gemmobacter</taxon>
    </lineage>
</organism>
<dbReference type="InterPro" id="IPR000281">
    <property type="entry name" value="HTH_RpiR"/>
</dbReference>
<dbReference type="InterPro" id="IPR046348">
    <property type="entry name" value="SIS_dom_sf"/>
</dbReference>
<evidence type="ECO:0000256" key="1">
    <source>
        <dbReference type="ARBA" id="ARBA00023015"/>
    </source>
</evidence>
<dbReference type="PROSITE" id="PS51464">
    <property type="entry name" value="SIS"/>
    <property type="match status" value="1"/>
</dbReference>
<evidence type="ECO:0000259" key="4">
    <source>
        <dbReference type="PROSITE" id="PS51071"/>
    </source>
</evidence>
<keyword evidence="7" id="KW-1185">Reference proteome</keyword>
<feature type="domain" description="SIS" evidence="5">
    <location>
        <begin position="138"/>
        <end position="282"/>
    </location>
</feature>
<evidence type="ECO:0000259" key="5">
    <source>
        <dbReference type="PROSITE" id="PS51464"/>
    </source>
</evidence>
<evidence type="ECO:0000313" key="6">
    <source>
        <dbReference type="EMBL" id="SEO21248.1"/>
    </source>
</evidence>
<dbReference type="GO" id="GO:1901135">
    <property type="term" value="P:carbohydrate derivative metabolic process"/>
    <property type="evidence" value="ECO:0007669"/>
    <property type="project" value="InterPro"/>
</dbReference>
<dbReference type="Proteomes" id="UP000198761">
    <property type="component" value="Unassembled WGS sequence"/>
</dbReference>
<dbReference type="EMBL" id="FOCE01000015">
    <property type="protein sequence ID" value="SEO21248.1"/>
    <property type="molecule type" value="Genomic_DNA"/>
</dbReference>
<protein>
    <submittedName>
        <fullName evidence="6">Transcriptional regulator, RpiR family</fullName>
    </submittedName>
</protein>
<gene>
    <name evidence="6" type="ORF">SAMN04488103_1151</name>
</gene>
<proteinExistence type="predicted"/>
<dbReference type="InterPro" id="IPR035472">
    <property type="entry name" value="RpiR-like_SIS"/>
</dbReference>
<reference evidence="6 7" key="1">
    <citation type="submission" date="2016-10" db="EMBL/GenBank/DDBJ databases">
        <authorList>
            <person name="de Groot N.N."/>
        </authorList>
    </citation>
    <scope>NUCLEOTIDE SEQUENCE [LARGE SCALE GENOMIC DNA]</scope>
    <source>
        <strain evidence="6 7">DSM 3857</strain>
    </source>
</reference>
<accession>A0A1H8MVH0</accession>
<evidence type="ECO:0000313" key="7">
    <source>
        <dbReference type="Proteomes" id="UP000198761"/>
    </source>
</evidence>
<feature type="domain" description="HTH rpiR-type" evidence="4">
    <location>
        <begin position="9"/>
        <end position="85"/>
    </location>
</feature>
<dbReference type="CDD" id="cd05013">
    <property type="entry name" value="SIS_RpiR"/>
    <property type="match status" value="1"/>
</dbReference>
<dbReference type="PANTHER" id="PTHR30514:SF1">
    <property type="entry name" value="HTH-TYPE TRANSCRIPTIONAL REGULATOR HEXR-RELATED"/>
    <property type="match status" value="1"/>
</dbReference>
<name>A0A1H8MVH0_9RHOB</name>
<dbReference type="SUPFAM" id="SSF53697">
    <property type="entry name" value="SIS domain"/>
    <property type="match status" value="1"/>
</dbReference>
<keyword evidence="3" id="KW-0804">Transcription</keyword>
<dbReference type="Gene3D" id="1.10.10.10">
    <property type="entry name" value="Winged helix-like DNA-binding domain superfamily/Winged helix DNA-binding domain"/>
    <property type="match status" value="1"/>
</dbReference>
<dbReference type="SUPFAM" id="SSF46689">
    <property type="entry name" value="Homeodomain-like"/>
    <property type="match status" value="1"/>
</dbReference>
<dbReference type="Pfam" id="PF01380">
    <property type="entry name" value="SIS"/>
    <property type="match status" value="1"/>
</dbReference>
<evidence type="ECO:0000256" key="3">
    <source>
        <dbReference type="ARBA" id="ARBA00023163"/>
    </source>
</evidence>
<dbReference type="GO" id="GO:0003677">
    <property type="term" value="F:DNA binding"/>
    <property type="evidence" value="ECO:0007669"/>
    <property type="project" value="UniProtKB-KW"/>
</dbReference>
<dbReference type="STRING" id="933059.SAMN04488103_1151"/>
<dbReference type="PROSITE" id="PS51071">
    <property type="entry name" value="HTH_RPIR"/>
    <property type="match status" value="1"/>
</dbReference>
<keyword evidence="1" id="KW-0805">Transcription regulation</keyword>
<dbReference type="Gene3D" id="3.40.50.10490">
    <property type="entry name" value="Glucose-6-phosphate isomerase like protein, domain 1"/>
    <property type="match status" value="1"/>
</dbReference>
<dbReference type="PANTHER" id="PTHR30514">
    <property type="entry name" value="GLUCOKINASE"/>
    <property type="match status" value="1"/>
</dbReference>
<dbReference type="GO" id="GO:0003700">
    <property type="term" value="F:DNA-binding transcription factor activity"/>
    <property type="evidence" value="ECO:0007669"/>
    <property type="project" value="InterPro"/>
</dbReference>
<dbReference type="InterPro" id="IPR001347">
    <property type="entry name" value="SIS_dom"/>
</dbReference>